<protein>
    <submittedName>
        <fullName evidence="1">RCG25866</fullName>
    </submittedName>
</protein>
<dbReference type="Proteomes" id="UP000234681">
    <property type="component" value="Chromosome 8"/>
</dbReference>
<dbReference type="EMBL" id="CH473954">
    <property type="protein sequence ID" value="EDL76932.1"/>
    <property type="molecule type" value="Genomic_DNA"/>
</dbReference>
<accession>A6I3U5</accession>
<name>A6I3U5_RAT</name>
<reference evidence="1 2" key="1">
    <citation type="submission" date="2005-09" db="EMBL/GenBank/DDBJ databases">
        <authorList>
            <person name="Mural R.J."/>
            <person name="Li P.W."/>
            <person name="Adams M.D."/>
            <person name="Amanatides P.G."/>
            <person name="Baden-Tillson H."/>
            <person name="Barnstead M."/>
            <person name="Chin S.H."/>
            <person name="Dew I."/>
            <person name="Evans C.A."/>
            <person name="Ferriera S."/>
            <person name="Flanigan M."/>
            <person name="Fosler C."/>
            <person name="Glodek A."/>
            <person name="Gu Z."/>
            <person name="Holt R.A."/>
            <person name="Jennings D."/>
            <person name="Kraft C.L."/>
            <person name="Lu F."/>
            <person name="Nguyen T."/>
            <person name="Nusskern D.R."/>
            <person name="Pfannkoch C.M."/>
            <person name="Sitter C."/>
            <person name="Sutton G.G."/>
            <person name="Venter J.C."/>
            <person name="Wang Z."/>
            <person name="Woodage T."/>
            <person name="Zheng X.H."/>
            <person name="Zhong F."/>
        </authorList>
    </citation>
    <scope>NUCLEOTIDE SEQUENCE [LARGE SCALE GENOMIC DNA]</scope>
    <source>
        <strain>BN</strain>
        <strain evidence="2">Sprague-Dawley</strain>
    </source>
</reference>
<organism evidence="1 2">
    <name type="scientific">Rattus norvegicus</name>
    <name type="common">Rat</name>
    <dbReference type="NCBI Taxonomy" id="10116"/>
    <lineage>
        <taxon>Eukaryota</taxon>
        <taxon>Metazoa</taxon>
        <taxon>Chordata</taxon>
        <taxon>Craniata</taxon>
        <taxon>Vertebrata</taxon>
        <taxon>Euteleostomi</taxon>
        <taxon>Mammalia</taxon>
        <taxon>Eutheria</taxon>
        <taxon>Euarchontoglires</taxon>
        <taxon>Glires</taxon>
        <taxon>Rodentia</taxon>
        <taxon>Myomorpha</taxon>
        <taxon>Muroidea</taxon>
        <taxon>Muridae</taxon>
        <taxon>Murinae</taxon>
        <taxon>Rattus</taxon>
    </lineage>
</organism>
<evidence type="ECO:0000313" key="2">
    <source>
        <dbReference type="Proteomes" id="UP000234681"/>
    </source>
</evidence>
<gene>
    <name evidence="1" type="ORF">rCG_25866</name>
</gene>
<evidence type="ECO:0000313" key="1">
    <source>
        <dbReference type="EMBL" id="EDL76932.1"/>
    </source>
</evidence>
<sequence length="13" mass="1482">MSVQKEQQSSWGS</sequence>
<proteinExistence type="predicted"/>